<evidence type="ECO:0000313" key="2">
    <source>
        <dbReference type="Proteomes" id="UP001305647"/>
    </source>
</evidence>
<reference evidence="1" key="1">
    <citation type="journal article" date="2023" name="Mol. Phylogenet. Evol.">
        <title>Genome-scale phylogeny and comparative genomics of the fungal order Sordariales.</title>
        <authorList>
            <person name="Hensen N."/>
            <person name="Bonometti L."/>
            <person name="Westerberg I."/>
            <person name="Brannstrom I.O."/>
            <person name="Guillou S."/>
            <person name="Cros-Aarteil S."/>
            <person name="Calhoun S."/>
            <person name="Haridas S."/>
            <person name="Kuo A."/>
            <person name="Mondo S."/>
            <person name="Pangilinan J."/>
            <person name="Riley R."/>
            <person name="LaButti K."/>
            <person name="Andreopoulos B."/>
            <person name="Lipzen A."/>
            <person name="Chen C."/>
            <person name="Yan M."/>
            <person name="Daum C."/>
            <person name="Ng V."/>
            <person name="Clum A."/>
            <person name="Steindorff A."/>
            <person name="Ohm R.A."/>
            <person name="Martin F."/>
            <person name="Silar P."/>
            <person name="Natvig D.O."/>
            <person name="Lalanne C."/>
            <person name="Gautier V."/>
            <person name="Ament-Velasquez S.L."/>
            <person name="Kruys A."/>
            <person name="Hutchinson M.I."/>
            <person name="Powell A.J."/>
            <person name="Barry K."/>
            <person name="Miller A.N."/>
            <person name="Grigoriev I.V."/>
            <person name="Debuchy R."/>
            <person name="Gladieux P."/>
            <person name="Hiltunen Thoren M."/>
            <person name="Johannesson H."/>
        </authorList>
    </citation>
    <scope>NUCLEOTIDE SEQUENCE</scope>
    <source>
        <strain evidence="1">CBS 757.83</strain>
    </source>
</reference>
<name>A0AAN6Q0M7_9PEZI</name>
<dbReference type="AlphaFoldDB" id="A0AAN6Q0M7"/>
<dbReference type="EMBL" id="MU863654">
    <property type="protein sequence ID" value="KAK4098857.1"/>
    <property type="molecule type" value="Genomic_DNA"/>
</dbReference>
<evidence type="ECO:0000313" key="1">
    <source>
        <dbReference type="EMBL" id="KAK4098857.1"/>
    </source>
</evidence>
<reference evidence="1" key="2">
    <citation type="submission" date="2023-05" db="EMBL/GenBank/DDBJ databases">
        <authorList>
            <consortium name="Lawrence Berkeley National Laboratory"/>
            <person name="Steindorff A."/>
            <person name="Hensen N."/>
            <person name="Bonometti L."/>
            <person name="Westerberg I."/>
            <person name="Brannstrom I.O."/>
            <person name="Guillou S."/>
            <person name="Cros-Aarteil S."/>
            <person name="Calhoun S."/>
            <person name="Haridas S."/>
            <person name="Kuo A."/>
            <person name="Mondo S."/>
            <person name="Pangilinan J."/>
            <person name="Riley R."/>
            <person name="Labutti K."/>
            <person name="Andreopoulos B."/>
            <person name="Lipzen A."/>
            <person name="Chen C."/>
            <person name="Yanf M."/>
            <person name="Daum C."/>
            <person name="Ng V."/>
            <person name="Clum A."/>
            <person name="Ohm R."/>
            <person name="Martin F."/>
            <person name="Silar P."/>
            <person name="Natvig D."/>
            <person name="Lalanne C."/>
            <person name="Gautier V."/>
            <person name="Ament-Velasquez S.L."/>
            <person name="Kruys A."/>
            <person name="Hutchinson M.I."/>
            <person name="Powell A.J."/>
            <person name="Barry K."/>
            <person name="Miller A.N."/>
            <person name="Grigoriev I.V."/>
            <person name="Debuchy R."/>
            <person name="Gladieux P."/>
            <person name="Thoren M.H."/>
            <person name="Johannesson H."/>
        </authorList>
    </citation>
    <scope>NUCLEOTIDE SEQUENCE</scope>
    <source>
        <strain evidence="1">CBS 757.83</strain>
    </source>
</reference>
<gene>
    <name evidence="1" type="ORF">N658DRAFT_204795</name>
</gene>
<proteinExistence type="predicted"/>
<comment type="caution">
    <text evidence="1">The sequence shown here is derived from an EMBL/GenBank/DDBJ whole genome shotgun (WGS) entry which is preliminary data.</text>
</comment>
<sequence>MPETATGSGTARRVQQRRLAEGCRCVTRLSNRGSPITSNRKGDVPSHPCMVSCKHPALVHLPLTAGNGTTSATPMVDALRQPTRADMNGRVEWRDVRVLHTHMPYVSNMLYECSVLHALISWDETPWPADGAITSSSPGEPPTMSMLTQKRPRNCIYHGPVASHEQVSTELH</sequence>
<accession>A0AAN6Q0M7</accession>
<keyword evidence="2" id="KW-1185">Reference proteome</keyword>
<protein>
    <submittedName>
        <fullName evidence="1">Uncharacterized protein</fullName>
    </submittedName>
</protein>
<dbReference type="Proteomes" id="UP001305647">
    <property type="component" value="Unassembled WGS sequence"/>
</dbReference>
<organism evidence="1 2">
    <name type="scientific">Parathielavia hyrcaniae</name>
    <dbReference type="NCBI Taxonomy" id="113614"/>
    <lineage>
        <taxon>Eukaryota</taxon>
        <taxon>Fungi</taxon>
        <taxon>Dikarya</taxon>
        <taxon>Ascomycota</taxon>
        <taxon>Pezizomycotina</taxon>
        <taxon>Sordariomycetes</taxon>
        <taxon>Sordariomycetidae</taxon>
        <taxon>Sordariales</taxon>
        <taxon>Chaetomiaceae</taxon>
        <taxon>Parathielavia</taxon>
    </lineage>
</organism>